<evidence type="ECO:0000313" key="2">
    <source>
        <dbReference type="EMBL" id="KAK9144535.1"/>
    </source>
</evidence>
<gene>
    <name evidence="2" type="ORF">Sjap_004438</name>
</gene>
<accession>A0AAP0PK95</accession>
<proteinExistence type="predicted"/>
<keyword evidence="1" id="KW-0732">Signal</keyword>
<dbReference type="EMBL" id="JBBNAE010000002">
    <property type="protein sequence ID" value="KAK9144535.1"/>
    <property type="molecule type" value="Genomic_DNA"/>
</dbReference>
<feature type="signal peptide" evidence="1">
    <location>
        <begin position="1"/>
        <end position="25"/>
    </location>
</feature>
<dbReference type="AlphaFoldDB" id="A0AAP0PK95"/>
<organism evidence="2 3">
    <name type="scientific">Stephania japonica</name>
    <dbReference type="NCBI Taxonomy" id="461633"/>
    <lineage>
        <taxon>Eukaryota</taxon>
        <taxon>Viridiplantae</taxon>
        <taxon>Streptophyta</taxon>
        <taxon>Embryophyta</taxon>
        <taxon>Tracheophyta</taxon>
        <taxon>Spermatophyta</taxon>
        <taxon>Magnoliopsida</taxon>
        <taxon>Ranunculales</taxon>
        <taxon>Menispermaceae</taxon>
        <taxon>Menispermoideae</taxon>
        <taxon>Cissampelideae</taxon>
        <taxon>Stephania</taxon>
    </lineage>
</organism>
<evidence type="ECO:0000256" key="1">
    <source>
        <dbReference type="SAM" id="SignalP"/>
    </source>
</evidence>
<reference evidence="2 3" key="1">
    <citation type="submission" date="2024-01" db="EMBL/GenBank/DDBJ databases">
        <title>Genome assemblies of Stephania.</title>
        <authorList>
            <person name="Yang L."/>
        </authorList>
    </citation>
    <scope>NUCLEOTIDE SEQUENCE [LARGE SCALE GENOMIC DNA]</scope>
    <source>
        <strain evidence="2">QJT</strain>
        <tissue evidence="2">Leaf</tissue>
    </source>
</reference>
<protein>
    <submittedName>
        <fullName evidence="2">Uncharacterized protein</fullName>
    </submittedName>
</protein>
<name>A0AAP0PK95_9MAGN</name>
<keyword evidence="3" id="KW-1185">Reference proteome</keyword>
<comment type="caution">
    <text evidence="2">The sequence shown here is derived from an EMBL/GenBank/DDBJ whole genome shotgun (WGS) entry which is preliminary data.</text>
</comment>
<dbReference type="Proteomes" id="UP001417504">
    <property type="component" value="Unassembled WGS sequence"/>
</dbReference>
<sequence>MAKQILCSSFIVSCWFLPYCFVVDSEKVLEPQISDLKDLEVGNHKSKSSLSVTDSVSEILQQKIDCLSNKATRSLRTDVTDRNLEVMVWLIFRSCNFINRGSATGLVVSFCGFGEVIIWLETLA</sequence>
<feature type="chain" id="PRO_5042814987" evidence="1">
    <location>
        <begin position="26"/>
        <end position="124"/>
    </location>
</feature>
<evidence type="ECO:0000313" key="3">
    <source>
        <dbReference type="Proteomes" id="UP001417504"/>
    </source>
</evidence>